<dbReference type="EMBL" id="LIYD01000005">
    <property type="protein sequence ID" value="KOS07923.1"/>
    <property type="molecule type" value="Genomic_DNA"/>
</dbReference>
<protein>
    <submittedName>
        <fullName evidence="1">S23 ribosomal protein</fullName>
    </submittedName>
</protein>
<proteinExistence type="predicted"/>
<dbReference type="OrthoDB" id="9811959at2"/>
<dbReference type="Proteomes" id="UP000037755">
    <property type="component" value="Unassembled WGS sequence"/>
</dbReference>
<keyword evidence="1" id="KW-0689">Ribosomal protein</keyword>
<comment type="caution">
    <text evidence="1">The sequence shown here is derived from an EMBL/GenBank/DDBJ whole genome shotgun (WGS) entry which is preliminary data.</text>
</comment>
<name>A0A0M8MBV5_9FLAO</name>
<evidence type="ECO:0000313" key="2">
    <source>
        <dbReference type="Proteomes" id="UP000037755"/>
    </source>
</evidence>
<dbReference type="InterPro" id="IPR036583">
    <property type="entry name" value="23S_rRNA_IVS_sf"/>
</dbReference>
<dbReference type="PANTHER" id="PTHR38471:SF2">
    <property type="entry name" value="FOUR HELIX BUNDLE PROTEIN"/>
    <property type="match status" value="1"/>
</dbReference>
<dbReference type="PATRIC" id="fig|1202724.3.peg.3952"/>
<keyword evidence="2" id="KW-1185">Reference proteome</keyword>
<dbReference type="AlphaFoldDB" id="A0A0M8MBV5"/>
<dbReference type="PANTHER" id="PTHR38471">
    <property type="entry name" value="FOUR HELIX BUNDLE PROTEIN"/>
    <property type="match status" value="1"/>
</dbReference>
<sequence>MSNFRNLLIWQKAMALVTRIYTATGSFPKEEMFGLTSQIRRCGVSIPSNIAEGYGRSANAEMIRFLNIATGSLFELQTQLEIAYNVSYISEEIFNNLIQDTRELEIMLVSFTNKIKQRN</sequence>
<dbReference type="RefSeq" id="WP_054409642.1">
    <property type="nucleotide sequence ID" value="NZ_FOYA01000002.1"/>
</dbReference>
<dbReference type="NCBIfam" id="NF008911">
    <property type="entry name" value="PRK12275.1-2"/>
    <property type="match status" value="1"/>
</dbReference>
<accession>A0A0M8MBV5</accession>
<evidence type="ECO:0000313" key="1">
    <source>
        <dbReference type="EMBL" id="KOS07923.1"/>
    </source>
</evidence>
<dbReference type="NCBIfam" id="TIGR02436">
    <property type="entry name" value="four helix bundle protein"/>
    <property type="match status" value="1"/>
</dbReference>
<dbReference type="CDD" id="cd16377">
    <property type="entry name" value="23S_rRNA_IVP_like"/>
    <property type="match status" value="1"/>
</dbReference>
<dbReference type="SUPFAM" id="SSF158446">
    <property type="entry name" value="IVS-encoded protein-like"/>
    <property type="match status" value="1"/>
</dbReference>
<dbReference type="GO" id="GO:0005840">
    <property type="term" value="C:ribosome"/>
    <property type="evidence" value="ECO:0007669"/>
    <property type="project" value="UniProtKB-KW"/>
</dbReference>
<gene>
    <name evidence="1" type="ORF">AM493_19060</name>
</gene>
<dbReference type="STRING" id="1202724.AM493_19060"/>
<reference evidence="1 2" key="1">
    <citation type="submission" date="2015-08" db="EMBL/GenBank/DDBJ databases">
        <title>Whole genome sequence of Flavobacterium akiainvivens IK-1T, from decaying Wikstroemia oahuensis, an endemic Hawaiian shrub.</title>
        <authorList>
            <person name="Wan X."/>
            <person name="Hou S."/>
            <person name="Saito J."/>
            <person name="Donachie S."/>
        </authorList>
    </citation>
    <scope>NUCLEOTIDE SEQUENCE [LARGE SCALE GENOMIC DNA]</scope>
    <source>
        <strain evidence="1 2">IK-1</strain>
    </source>
</reference>
<keyword evidence="1" id="KW-0687">Ribonucleoprotein</keyword>
<dbReference type="Pfam" id="PF05635">
    <property type="entry name" value="23S_rRNA_IVP"/>
    <property type="match status" value="1"/>
</dbReference>
<organism evidence="1 2">
    <name type="scientific">Flavobacterium akiainvivens</name>
    <dbReference type="NCBI Taxonomy" id="1202724"/>
    <lineage>
        <taxon>Bacteria</taxon>
        <taxon>Pseudomonadati</taxon>
        <taxon>Bacteroidota</taxon>
        <taxon>Flavobacteriia</taxon>
        <taxon>Flavobacteriales</taxon>
        <taxon>Flavobacteriaceae</taxon>
        <taxon>Flavobacterium</taxon>
    </lineage>
</organism>
<dbReference type="Gene3D" id="1.20.1440.60">
    <property type="entry name" value="23S rRNA-intervening sequence"/>
    <property type="match status" value="1"/>
</dbReference>
<dbReference type="InterPro" id="IPR012657">
    <property type="entry name" value="23S_rRNA-intervening_sequence"/>
</dbReference>